<comment type="subcellular location">
    <subcellularLocation>
        <location evidence="1">Membrane</location>
        <topology evidence="1">Multi-pass membrane protein</topology>
    </subcellularLocation>
</comment>
<evidence type="ECO:0000256" key="5">
    <source>
        <dbReference type="SAM" id="Phobius"/>
    </source>
</evidence>
<evidence type="ECO:0000256" key="3">
    <source>
        <dbReference type="ARBA" id="ARBA00022989"/>
    </source>
</evidence>
<comment type="caution">
    <text evidence="7">The sequence shown here is derived from an EMBL/GenBank/DDBJ whole genome shotgun (WGS) entry which is preliminary data.</text>
</comment>
<dbReference type="AlphaFoldDB" id="A0A5N1BRN9"/>
<feature type="transmembrane region" description="Helical" evidence="5">
    <location>
        <begin position="55"/>
        <end position="75"/>
    </location>
</feature>
<keyword evidence="8" id="KW-1185">Reference proteome</keyword>
<feature type="transmembrane region" description="Helical" evidence="5">
    <location>
        <begin position="21"/>
        <end position="43"/>
    </location>
</feature>
<dbReference type="RefSeq" id="WP_111821646.1">
    <property type="nucleotide sequence ID" value="NZ_QMGY01000001.1"/>
</dbReference>
<evidence type="ECO:0000256" key="1">
    <source>
        <dbReference type="ARBA" id="ARBA00004141"/>
    </source>
</evidence>
<proteinExistence type="predicted"/>
<dbReference type="Pfam" id="PF06271">
    <property type="entry name" value="RDD"/>
    <property type="match status" value="1"/>
</dbReference>
<dbReference type="GO" id="GO:0016020">
    <property type="term" value="C:membrane"/>
    <property type="evidence" value="ECO:0007669"/>
    <property type="project" value="UniProtKB-SubCell"/>
</dbReference>
<evidence type="ECO:0000256" key="4">
    <source>
        <dbReference type="ARBA" id="ARBA00023136"/>
    </source>
</evidence>
<evidence type="ECO:0000256" key="2">
    <source>
        <dbReference type="ARBA" id="ARBA00022692"/>
    </source>
</evidence>
<evidence type="ECO:0000313" key="7">
    <source>
        <dbReference type="EMBL" id="KAA9241022.1"/>
    </source>
</evidence>
<evidence type="ECO:0000313" key="8">
    <source>
        <dbReference type="Proteomes" id="UP000326476"/>
    </source>
</evidence>
<evidence type="ECO:0000259" key="6">
    <source>
        <dbReference type="Pfam" id="PF06271"/>
    </source>
</evidence>
<dbReference type="EMBL" id="VYVN01000006">
    <property type="protein sequence ID" value="KAA9241022.1"/>
    <property type="molecule type" value="Genomic_DNA"/>
</dbReference>
<dbReference type="InterPro" id="IPR010432">
    <property type="entry name" value="RDD"/>
</dbReference>
<keyword evidence="2 5" id="KW-0812">Transmembrane</keyword>
<accession>A0A5N1BRN9</accession>
<organism evidence="7 8">
    <name type="scientific">Aerococcus tenax</name>
    <dbReference type="NCBI Taxonomy" id="3078812"/>
    <lineage>
        <taxon>Bacteria</taxon>
        <taxon>Bacillati</taxon>
        <taxon>Bacillota</taxon>
        <taxon>Bacilli</taxon>
        <taxon>Lactobacillales</taxon>
        <taxon>Aerococcaceae</taxon>
        <taxon>Aerococcus</taxon>
    </lineage>
</organism>
<dbReference type="Proteomes" id="UP000326476">
    <property type="component" value="Unassembled WGS sequence"/>
</dbReference>
<reference evidence="8" key="1">
    <citation type="submission" date="2019-09" db="EMBL/GenBank/DDBJ databases">
        <title>Draft genome sequence assemblies of isolates from the urinary tract.</title>
        <authorList>
            <person name="Mores C.R."/>
            <person name="Putonti C."/>
            <person name="Wolfe A.J."/>
        </authorList>
    </citation>
    <scope>NUCLEOTIDE SEQUENCE [LARGE SCALE GENOMIC DNA]</scope>
    <source>
        <strain evidence="8">UMB8614</strain>
    </source>
</reference>
<protein>
    <submittedName>
        <fullName evidence="7">RDD family protein</fullName>
    </submittedName>
</protein>
<gene>
    <name evidence="7" type="ORF">F6I34_03645</name>
</gene>
<keyword evidence="4 5" id="KW-0472">Membrane</keyword>
<name>A0A5N1BRN9_9LACT</name>
<keyword evidence="3 5" id="KW-1133">Transmembrane helix</keyword>
<sequence>MLLKNNPISFKNRIKELFFDYLVILLYLALLFGVSMAAYHLFFKGIPIMNETQSQLIALLTSVIPLILIFAYLDYSKDGSIGKRKASLKLVYKHKSFQASFIRNFIKFLPWQIGHMSTIHGIYTDFDRWAIVLFFVSIGFAVLLLLMGFMRHDKRHLGDLLAHSQVQLAELLQNP</sequence>
<feature type="domain" description="RDD" evidence="6">
    <location>
        <begin position="12"/>
        <end position="162"/>
    </location>
</feature>
<feature type="transmembrane region" description="Helical" evidence="5">
    <location>
        <begin position="129"/>
        <end position="149"/>
    </location>
</feature>